<protein>
    <submittedName>
        <fullName evidence="2">Uncharacterized protein</fullName>
    </submittedName>
</protein>
<sequence length="177" mass="19576">INEVRSRKGKNHNNAGTALDQRVADPEVRIAASGHKKAEGGDFEHLTSGPSGKPPMQNCVPPVGRRYNTYHLKHWSLSGEPPTVRRSSSRTAGQQLTDIQCVNGRHGNVWFNLWMITFGDSPVGSGETPMERRSKASLSSGHCLDPVLHWRFVDQYRRLTTLSPVHSGSTQSSVSHR</sequence>
<feature type="non-terminal residue" evidence="2">
    <location>
        <position position="1"/>
    </location>
</feature>
<reference evidence="2 3" key="1">
    <citation type="journal article" date="2021" name="BMC Genomics">
        <title>Datura genome reveals duplications of psychoactive alkaloid biosynthetic genes and high mutation rate following tissue culture.</title>
        <authorList>
            <person name="Rajewski A."/>
            <person name="Carter-House D."/>
            <person name="Stajich J."/>
            <person name="Litt A."/>
        </authorList>
    </citation>
    <scope>NUCLEOTIDE SEQUENCE [LARGE SCALE GENOMIC DNA]</scope>
    <source>
        <strain evidence="2">AR-01</strain>
    </source>
</reference>
<feature type="compositionally biased region" description="Basic and acidic residues" evidence="1">
    <location>
        <begin position="36"/>
        <end position="45"/>
    </location>
</feature>
<dbReference type="EMBL" id="JACEIK010005696">
    <property type="protein sequence ID" value="MCE0482043.1"/>
    <property type="molecule type" value="Genomic_DNA"/>
</dbReference>
<gene>
    <name evidence="2" type="ORF">HAX54_040377</name>
</gene>
<evidence type="ECO:0000256" key="1">
    <source>
        <dbReference type="SAM" id="MobiDB-lite"/>
    </source>
</evidence>
<dbReference type="Proteomes" id="UP000823775">
    <property type="component" value="Unassembled WGS sequence"/>
</dbReference>
<evidence type="ECO:0000313" key="2">
    <source>
        <dbReference type="EMBL" id="MCE0482043.1"/>
    </source>
</evidence>
<comment type="caution">
    <text evidence="2">The sequence shown here is derived from an EMBL/GenBank/DDBJ whole genome shotgun (WGS) entry which is preliminary data.</text>
</comment>
<name>A0ABS8VML8_DATST</name>
<feature type="region of interest" description="Disordered" evidence="1">
    <location>
        <begin position="1"/>
        <end position="55"/>
    </location>
</feature>
<keyword evidence="3" id="KW-1185">Reference proteome</keyword>
<evidence type="ECO:0000313" key="3">
    <source>
        <dbReference type="Proteomes" id="UP000823775"/>
    </source>
</evidence>
<accession>A0ABS8VML8</accession>
<proteinExistence type="predicted"/>
<organism evidence="2 3">
    <name type="scientific">Datura stramonium</name>
    <name type="common">Jimsonweed</name>
    <name type="synonym">Common thornapple</name>
    <dbReference type="NCBI Taxonomy" id="4076"/>
    <lineage>
        <taxon>Eukaryota</taxon>
        <taxon>Viridiplantae</taxon>
        <taxon>Streptophyta</taxon>
        <taxon>Embryophyta</taxon>
        <taxon>Tracheophyta</taxon>
        <taxon>Spermatophyta</taxon>
        <taxon>Magnoliopsida</taxon>
        <taxon>eudicotyledons</taxon>
        <taxon>Gunneridae</taxon>
        <taxon>Pentapetalae</taxon>
        <taxon>asterids</taxon>
        <taxon>lamiids</taxon>
        <taxon>Solanales</taxon>
        <taxon>Solanaceae</taxon>
        <taxon>Solanoideae</taxon>
        <taxon>Datureae</taxon>
        <taxon>Datura</taxon>
    </lineage>
</organism>